<dbReference type="Proteomes" id="UP000319257">
    <property type="component" value="Unassembled WGS sequence"/>
</dbReference>
<name>A0A507BC25_9PEZI</name>
<dbReference type="RefSeq" id="XP_030998784.1">
    <property type="nucleotide sequence ID" value="XM_031137465.1"/>
</dbReference>
<dbReference type="EMBL" id="SKBQ01000014">
    <property type="protein sequence ID" value="TPX17073.1"/>
    <property type="molecule type" value="Genomic_DNA"/>
</dbReference>
<dbReference type="InParanoid" id="A0A507BC25"/>
<organism evidence="2 3">
    <name type="scientific">Thyridium curvatum</name>
    <dbReference type="NCBI Taxonomy" id="1093900"/>
    <lineage>
        <taxon>Eukaryota</taxon>
        <taxon>Fungi</taxon>
        <taxon>Dikarya</taxon>
        <taxon>Ascomycota</taxon>
        <taxon>Pezizomycotina</taxon>
        <taxon>Sordariomycetes</taxon>
        <taxon>Sordariomycetidae</taxon>
        <taxon>Thyridiales</taxon>
        <taxon>Thyridiaceae</taxon>
        <taxon>Thyridium</taxon>
    </lineage>
</organism>
<sequence length="119" mass="11516">TGPSTTAAAVNLPPIAASDGAASGPPRKASASGPPPSHSASPSPAPSLSFQNMRPETEWNDLPEHMVAQPGKSNGGGGGGGGGGLQPPRSGSASGASSRSSSAVRKKKDRAYPAAAFGQ</sequence>
<keyword evidence="3" id="KW-1185">Reference proteome</keyword>
<dbReference type="GeneID" id="41970638"/>
<feature type="compositionally biased region" description="Low complexity" evidence="1">
    <location>
        <begin position="38"/>
        <end position="49"/>
    </location>
</feature>
<evidence type="ECO:0000313" key="3">
    <source>
        <dbReference type="Proteomes" id="UP000319257"/>
    </source>
</evidence>
<feature type="region of interest" description="Disordered" evidence="1">
    <location>
        <begin position="1"/>
        <end position="119"/>
    </location>
</feature>
<evidence type="ECO:0000256" key="1">
    <source>
        <dbReference type="SAM" id="MobiDB-lite"/>
    </source>
</evidence>
<gene>
    <name evidence="2" type="ORF">E0L32_003191</name>
</gene>
<feature type="compositionally biased region" description="Low complexity" evidence="1">
    <location>
        <begin position="89"/>
        <end position="103"/>
    </location>
</feature>
<feature type="non-terminal residue" evidence="2">
    <location>
        <position position="1"/>
    </location>
</feature>
<feature type="compositionally biased region" description="Gly residues" evidence="1">
    <location>
        <begin position="73"/>
        <end position="85"/>
    </location>
</feature>
<reference evidence="2 3" key="1">
    <citation type="submission" date="2019-06" db="EMBL/GenBank/DDBJ databases">
        <title>Draft genome sequence of the filamentous fungus Phialemoniopsis curvata isolated from diesel fuel.</title>
        <authorList>
            <person name="Varaljay V.A."/>
            <person name="Lyon W.J."/>
            <person name="Crouch A.L."/>
            <person name="Drake C.E."/>
            <person name="Hollomon J.M."/>
            <person name="Nadeau L.J."/>
            <person name="Nunn H.S."/>
            <person name="Stevenson B.S."/>
            <person name="Bojanowski C.L."/>
            <person name="Crookes-Goodson W.J."/>
        </authorList>
    </citation>
    <scope>NUCLEOTIDE SEQUENCE [LARGE SCALE GENOMIC DNA]</scope>
    <source>
        <strain evidence="2 3">D216</strain>
    </source>
</reference>
<proteinExistence type="predicted"/>
<dbReference type="STRING" id="1093900.A0A507BC25"/>
<evidence type="ECO:0000313" key="2">
    <source>
        <dbReference type="EMBL" id="TPX17073.1"/>
    </source>
</evidence>
<protein>
    <submittedName>
        <fullName evidence="2">Uncharacterized protein</fullName>
    </submittedName>
</protein>
<dbReference type="AlphaFoldDB" id="A0A507BC25"/>
<accession>A0A507BC25</accession>
<comment type="caution">
    <text evidence="2">The sequence shown here is derived from an EMBL/GenBank/DDBJ whole genome shotgun (WGS) entry which is preliminary data.</text>
</comment>